<evidence type="ECO:0000313" key="8">
    <source>
        <dbReference type="EMBL" id="PPR03816.1"/>
    </source>
</evidence>
<dbReference type="InterPro" id="IPR001680">
    <property type="entry name" value="WD40_rpt"/>
</dbReference>
<dbReference type="InterPro" id="IPR050505">
    <property type="entry name" value="WDR55/POC1"/>
</dbReference>
<proteinExistence type="inferred from homology"/>
<dbReference type="Gene3D" id="2.130.10.10">
    <property type="entry name" value="YVTN repeat-like/Quinoprotein amine dehydrogenase"/>
    <property type="match status" value="2"/>
</dbReference>
<reference evidence="8 9" key="1">
    <citation type="journal article" date="2018" name="Evol. Lett.">
        <title>Horizontal gene cluster transfer increased hallucinogenic mushroom diversity.</title>
        <authorList>
            <person name="Reynolds H.T."/>
            <person name="Vijayakumar V."/>
            <person name="Gluck-Thaler E."/>
            <person name="Korotkin H.B."/>
            <person name="Matheny P.B."/>
            <person name="Slot J.C."/>
        </authorList>
    </citation>
    <scope>NUCLEOTIDE SEQUENCE [LARGE SCALE GENOMIC DNA]</scope>
    <source>
        <strain evidence="8 9">SRW20</strain>
    </source>
</reference>
<keyword evidence="9" id="KW-1185">Reference proteome</keyword>
<evidence type="ECO:0000256" key="6">
    <source>
        <dbReference type="PROSITE-ProRule" id="PRU00221"/>
    </source>
</evidence>
<dbReference type="SUPFAM" id="SSF50978">
    <property type="entry name" value="WD40 repeat-like"/>
    <property type="match status" value="1"/>
</dbReference>
<feature type="compositionally biased region" description="Acidic residues" evidence="7">
    <location>
        <begin position="396"/>
        <end position="406"/>
    </location>
</feature>
<name>A0A409YLA0_9AGAR</name>
<dbReference type="InterPro" id="IPR036322">
    <property type="entry name" value="WD40_repeat_dom_sf"/>
</dbReference>
<keyword evidence="2 6" id="KW-0853">WD repeat</keyword>
<dbReference type="EMBL" id="NHYE01000696">
    <property type="protein sequence ID" value="PPR03816.1"/>
    <property type="molecule type" value="Genomic_DNA"/>
</dbReference>
<accession>A0A409YLA0</accession>
<organism evidence="8 9">
    <name type="scientific">Gymnopilus dilepis</name>
    <dbReference type="NCBI Taxonomy" id="231916"/>
    <lineage>
        <taxon>Eukaryota</taxon>
        <taxon>Fungi</taxon>
        <taxon>Dikarya</taxon>
        <taxon>Basidiomycota</taxon>
        <taxon>Agaricomycotina</taxon>
        <taxon>Agaricomycetes</taxon>
        <taxon>Agaricomycetidae</taxon>
        <taxon>Agaricales</taxon>
        <taxon>Agaricineae</taxon>
        <taxon>Hymenogastraceae</taxon>
        <taxon>Gymnopilus</taxon>
    </lineage>
</organism>
<feature type="region of interest" description="Disordered" evidence="7">
    <location>
        <begin position="346"/>
        <end position="449"/>
    </location>
</feature>
<dbReference type="PANTHER" id="PTHR44019:SF20">
    <property type="entry name" value="WD REPEAT-CONTAINING PROTEIN 55"/>
    <property type="match status" value="1"/>
</dbReference>
<dbReference type="PANTHER" id="PTHR44019">
    <property type="entry name" value="WD REPEAT-CONTAINING PROTEIN 55"/>
    <property type="match status" value="1"/>
</dbReference>
<dbReference type="PROSITE" id="PS50082">
    <property type="entry name" value="WD_REPEATS_2"/>
    <property type="match status" value="1"/>
</dbReference>
<keyword evidence="3" id="KW-0677">Repeat</keyword>
<comment type="similarity">
    <text evidence="1">Belongs to the WD repeat WDR55 family.</text>
</comment>
<evidence type="ECO:0000256" key="3">
    <source>
        <dbReference type="ARBA" id="ARBA00022737"/>
    </source>
</evidence>
<sequence length="449" mass="49078">MPEIPVGAQIFDVTFHPRSSTVYVGLLTGHVKAYAYDDQGGHKSVFSVRPSKSSCRGLSLNEDGSKLYAVGKGKALHTIDTLTEAIDTRPGAHDSTINRVKHLMPWLLSTGDDDGTVKLWDPRQRESIRTYSQHFDYITDFLWLDDKRQLVATSGDGTLSVMDVRSKKTEPIAQSEDQEDELLSIVSIKGGTKFVVGTQLGILSIFNRNSGWGDCVDRIPGHPLSVDALCALPPELPNVDTASTILTGSSDGYVRAVQILPTKLLGVVADHGEWPIERISVGGGHDQLSIDREQIFSDRDNFVGTRGNPKGSDEDEDNIHPRRWWVGSVGHEDVLRLTDLEGFFHDNELNEDGKGSLGVDISEEESDAEGSGVDQGPGAEGALDLPAPAASFIADPDQESSSEEDEQRPPVELEPKKRKRKPESDSALPTKKKKGKNAVVVERSFFDDL</sequence>
<feature type="repeat" description="WD" evidence="6">
    <location>
        <begin position="107"/>
        <end position="130"/>
    </location>
</feature>
<evidence type="ECO:0000256" key="2">
    <source>
        <dbReference type="ARBA" id="ARBA00022574"/>
    </source>
</evidence>
<evidence type="ECO:0000256" key="5">
    <source>
        <dbReference type="ARBA" id="ARBA00039514"/>
    </source>
</evidence>
<dbReference type="OrthoDB" id="2288928at2759"/>
<protein>
    <recommendedName>
        <fullName evidence="4">WD repeat-containing protein JIP5</fullName>
    </recommendedName>
    <alternativeName>
        <fullName evidence="5">WD repeat-containing protein jip5</fullName>
    </alternativeName>
</protein>
<evidence type="ECO:0000256" key="7">
    <source>
        <dbReference type="SAM" id="MobiDB-lite"/>
    </source>
</evidence>
<dbReference type="FunCoup" id="A0A409YLA0">
    <property type="interactions" value="452"/>
</dbReference>
<evidence type="ECO:0000256" key="1">
    <source>
        <dbReference type="ARBA" id="ARBA00007625"/>
    </source>
</evidence>
<dbReference type="InParanoid" id="A0A409YLA0"/>
<dbReference type="SMART" id="SM00320">
    <property type="entry name" value="WD40"/>
    <property type="match status" value="5"/>
</dbReference>
<dbReference type="Pfam" id="PF24796">
    <property type="entry name" value="WDR55"/>
    <property type="match status" value="1"/>
</dbReference>
<dbReference type="STRING" id="231916.A0A409YLA0"/>
<comment type="caution">
    <text evidence="8">The sequence shown here is derived from an EMBL/GenBank/DDBJ whole genome shotgun (WGS) entry which is preliminary data.</text>
</comment>
<dbReference type="InterPro" id="IPR015943">
    <property type="entry name" value="WD40/YVTN_repeat-like_dom_sf"/>
</dbReference>
<gene>
    <name evidence="8" type="ORF">CVT26_000992</name>
</gene>
<dbReference type="Proteomes" id="UP000284706">
    <property type="component" value="Unassembled WGS sequence"/>
</dbReference>
<feature type="region of interest" description="Disordered" evidence="7">
    <location>
        <begin position="299"/>
        <end position="319"/>
    </location>
</feature>
<dbReference type="AlphaFoldDB" id="A0A409YLA0"/>
<evidence type="ECO:0000256" key="4">
    <source>
        <dbReference type="ARBA" id="ARBA00039238"/>
    </source>
</evidence>
<evidence type="ECO:0000313" key="9">
    <source>
        <dbReference type="Proteomes" id="UP000284706"/>
    </source>
</evidence>